<dbReference type="GO" id="GO:0006081">
    <property type="term" value="P:aldehyde metabolic process"/>
    <property type="evidence" value="ECO:0007669"/>
    <property type="project" value="InterPro"/>
</dbReference>
<dbReference type="FunFam" id="3.40.309.10:FF:000003">
    <property type="entry name" value="Aldehyde dehydrogenase"/>
    <property type="match status" value="1"/>
</dbReference>
<dbReference type="SUPFAM" id="SSF53720">
    <property type="entry name" value="ALDH-like"/>
    <property type="match status" value="1"/>
</dbReference>
<feature type="domain" description="Aldehyde dehydrogenase" evidence="9">
    <location>
        <begin position="9"/>
        <end position="441"/>
    </location>
</feature>
<protein>
    <recommendedName>
        <fullName evidence="5">Aldehyde dehydrogenase</fullName>
    </recommendedName>
</protein>
<evidence type="ECO:0000256" key="4">
    <source>
        <dbReference type="ARBA" id="ARBA00049194"/>
    </source>
</evidence>
<accession>A0A833VNB7</accession>
<evidence type="ECO:0000256" key="5">
    <source>
        <dbReference type="PIRNR" id="PIRNR036492"/>
    </source>
</evidence>
<dbReference type="Gene3D" id="3.40.309.10">
    <property type="entry name" value="Aldehyde Dehydrogenase, Chain A, domain 2"/>
    <property type="match status" value="1"/>
</dbReference>
<evidence type="ECO:0000313" key="10">
    <source>
        <dbReference type="EMBL" id="KAF3334185.1"/>
    </source>
</evidence>
<dbReference type="GO" id="GO:0004029">
    <property type="term" value="F:aldehyde dehydrogenase (NAD+) activity"/>
    <property type="evidence" value="ECO:0007669"/>
    <property type="project" value="UniProtKB-EC"/>
</dbReference>
<dbReference type="InterPro" id="IPR029510">
    <property type="entry name" value="Ald_DH_CS_GLU"/>
</dbReference>
<dbReference type="Proteomes" id="UP000623129">
    <property type="component" value="Unassembled WGS sequence"/>
</dbReference>
<evidence type="ECO:0000313" key="11">
    <source>
        <dbReference type="Proteomes" id="UP000623129"/>
    </source>
</evidence>
<dbReference type="Gene3D" id="3.40.605.10">
    <property type="entry name" value="Aldehyde Dehydrogenase, Chain A, domain 1"/>
    <property type="match status" value="1"/>
</dbReference>
<dbReference type="InterPro" id="IPR016162">
    <property type="entry name" value="Ald_DH_N"/>
</dbReference>
<proteinExistence type="inferred from homology"/>
<dbReference type="OrthoDB" id="440325at2759"/>
<keyword evidence="3" id="KW-0520">NAD</keyword>
<dbReference type="InterPro" id="IPR016163">
    <property type="entry name" value="Ald_DH_C"/>
</dbReference>
<dbReference type="PANTHER" id="PTHR43570:SF16">
    <property type="entry name" value="ALDEHYDE DEHYDROGENASE TYPE III, ISOFORM Q"/>
    <property type="match status" value="1"/>
</dbReference>
<dbReference type="InterPro" id="IPR015590">
    <property type="entry name" value="Aldehyde_DH_dom"/>
</dbReference>
<dbReference type="EMBL" id="SWLB01000009">
    <property type="protein sequence ID" value="KAF3334185.1"/>
    <property type="molecule type" value="Genomic_DNA"/>
</dbReference>
<name>A0A833VNB7_9POAL</name>
<comment type="similarity">
    <text evidence="1 5 8">Belongs to the aldehyde dehydrogenase family.</text>
</comment>
<evidence type="ECO:0000256" key="6">
    <source>
        <dbReference type="PIRSR" id="PIRSR036492-1"/>
    </source>
</evidence>
<dbReference type="GO" id="GO:0005737">
    <property type="term" value="C:cytoplasm"/>
    <property type="evidence" value="ECO:0007669"/>
    <property type="project" value="TreeGrafter"/>
</dbReference>
<keyword evidence="2 5" id="KW-0560">Oxidoreductase</keyword>
<organism evidence="10 11">
    <name type="scientific">Carex littledalei</name>
    <dbReference type="NCBI Taxonomy" id="544730"/>
    <lineage>
        <taxon>Eukaryota</taxon>
        <taxon>Viridiplantae</taxon>
        <taxon>Streptophyta</taxon>
        <taxon>Embryophyta</taxon>
        <taxon>Tracheophyta</taxon>
        <taxon>Spermatophyta</taxon>
        <taxon>Magnoliopsida</taxon>
        <taxon>Liliopsida</taxon>
        <taxon>Poales</taxon>
        <taxon>Cyperaceae</taxon>
        <taxon>Cyperoideae</taxon>
        <taxon>Cariceae</taxon>
        <taxon>Carex</taxon>
        <taxon>Carex subgen. Euthyceras</taxon>
    </lineage>
</organism>
<evidence type="ECO:0000256" key="7">
    <source>
        <dbReference type="PROSITE-ProRule" id="PRU10007"/>
    </source>
</evidence>
<dbReference type="InterPro" id="IPR012394">
    <property type="entry name" value="Aldehyde_DH_NAD(P)"/>
</dbReference>
<gene>
    <name evidence="10" type="ORF">FCM35_KLT20789</name>
</gene>
<feature type="active site" evidence="6">
    <location>
        <position position="253"/>
    </location>
</feature>
<dbReference type="FunFam" id="3.40.605.10:FF:000004">
    <property type="entry name" value="Aldehyde dehydrogenase"/>
    <property type="match status" value="1"/>
</dbReference>
<dbReference type="AlphaFoldDB" id="A0A833VNB7"/>
<keyword evidence="11" id="KW-1185">Reference proteome</keyword>
<dbReference type="GO" id="GO:0009737">
    <property type="term" value="P:response to abscisic acid"/>
    <property type="evidence" value="ECO:0007669"/>
    <property type="project" value="UniProtKB-ARBA"/>
</dbReference>
<dbReference type="PANTHER" id="PTHR43570">
    <property type="entry name" value="ALDEHYDE DEHYDROGENASE"/>
    <property type="match status" value="1"/>
</dbReference>
<dbReference type="Pfam" id="PF00171">
    <property type="entry name" value="Aldedh"/>
    <property type="match status" value="1"/>
</dbReference>
<sequence length="488" mass="53878">MTGEVFDGKKAEVMVKDLRASFKAGKTKPYEWRVSQLEGIVRMIMERETEIMEALQSDLAKPNMEAYLHEISLSKAACLFALKQLKGWIKPEKVVRASFTTFPSSAKIVPEPLGVVLIISAWNYPFSLLIDPAIGAIAAGNAVVVKPSEIAPATSAFFAEHLPEYVDNSCIKVVEGSIAETTALLEQKWDKIFYTGNGRVGRIVMAAAAKHLTPVALELGGKSPVIVDSNVNLKVAVKRMAVGKWGCNNGQACIAPDYIITTKSFAPKLVDALKSTLEEFYGEDPLESADLSRIVSFSHFKRLTELLDEENIPEKIVYGGERDEKHLKIAPTVLLDVPHDSLIMKDEIFGPLLPIITVEKLEDSFELINSRPKPLAAYLFSKNKKLEEDFVQKVSAGGILINDAALHVTNPHLPFGGVGDSGTGAYHGKFSFDTFSHKKAVLSRGYATEMRIRARYPPYTYHKQILLRRVIDGSFIALFLGLFGLHRD</sequence>
<reference evidence="10" key="1">
    <citation type="submission" date="2020-01" db="EMBL/GenBank/DDBJ databases">
        <title>Genome sequence of Kobresia littledalei, the first chromosome-level genome in the family Cyperaceae.</title>
        <authorList>
            <person name="Qu G."/>
        </authorList>
    </citation>
    <scope>NUCLEOTIDE SEQUENCE</scope>
    <source>
        <strain evidence="10">C.B.Clarke</strain>
        <tissue evidence="10">Leaf</tissue>
    </source>
</reference>
<dbReference type="PIRSF" id="PIRSF036492">
    <property type="entry name" value="ALDH"/>
    <property type="match status" value="1"/>
</dbReference>
<evidence type="ECO:0000256" key="3">
    <source>
        <dbReference type="ARBA" id="ARBA00023027"/>
    </source>
</evidence>
<comment type="catalytic activity">
    <reaction evidence="4">
        <text>an aldehyde + NAD(+) + H2O = a carboxylate + NADH + 2 H(+)</text>
        <dbReference type="Rhea" id="RHEA:16185"/>
        <dbReference type="ChEBI" id="CHEBI:15377"/>
        <dbReference type="ChEBI" id="CHEBI:15378"/>
        <dbReference type="ChEBI" id="CHEBI:17478"/>
        <dbReference type="ChEBI" id="CHEBI:29067"/>
        <dbReference type="ChEBI" id="CHEBI:57540"/>
        <dbReference type="ChEBI" id="CHEBI:57945"/>
        <dbReference type="EC" id="1.2.1.3"/>
    </reaction>
</comment>
<dbReference type="PROSITE" id="PS00687">
    <property type="entry name" value="ALDEHYDE_DEHYDR_GLU"/>
    <property type="match status" value="1"/>
</dbReference>
<evidence type="ECO:0000259" key="9">
    <source>
        <dbReference type="Pfam" id="PF00171"/>
    </source>
</evidence>
<comment type="caution">
    <text evidence="10">The sequence shown here is derived from an EMBL/GenBank/DDBJ whole genome shotgun (WGS) entry which is preliminary data.</text>
</comment>
<evidence type="ECO:0000256" key="8">
    <source>
        <dbReference type="RuleBase" id="RU003345"/>
    </source>
</evidence>
<evidence type="ECO:0000256" key="1">
    <source>
        <dbReference type="ARBA" id="ARBA00009986"/>
    </source>
</evidence>
<dbReference type="InterPro" id="IPR016161">
    <property type="entry name" value="Ald_DH/histidinol_DH"/>
</dbReference>
<feature type="active site" evidence="6 7">
    <location>
        <position position="218"/>
    </location>
</feature>
<evidence type="ECO:0000256" key="2">
    <source>
        <dbReference type="ARBA" id="ARBA00023002"/>
    </source>
</evidence>